<dbReference type="AlphaFoldDB" id="A0A1V5MJB7"/>
<keyword evidence="2" id="KW-0720">Serine protease</keyword>
<accession>A0A1V5MJB7</accession>
<comment type="similarity">
    <text evidence="2">Belongs to the peptidase S16 family.</text>
</comment>
<gene>
    <name evidence="6" type="primary">lon_1</name>
    <name evidence="6" type="ORF">BWY73_00433</name>
</gene>
<dbReference type="Pfam" id="PF05362">
    <property type="entry name" value="Lon_C"/>
    <property type="match status" value="1"/>
</dbReference>
<comment type="caution">
    <text evidence="6">The sequence shown here is derived from an EMBL/GenBank/DDBJ whole genome shotgun (WGS) entry which is preliminary data.</text>
</comment>
<dbReference type="InterPro" id="IPR041699">
    <property type="entry name" value="AAA_32"/>
</dbReference>
<dbReference type="InterPro" id="IPR020568">
    <property type="entry name" value="Ribosomal_Su5_D2-typ_SF"/>
</dbReference>
<dbReference type="GO" id="GO:0004176">
    <property type="term" value="F:ATP-dependent peptidase activity"/>
    <property type="evidence" value="ECO:0007669"/>
    <property type="project" value="UniProtKB-UniRule"/>
</dbReference>
<dbReference type="InterPro" id="IPR046844">
    <property type="entry name" value="Lon-like_helical"/>
</dbReference>
<dbReference type="Gene3D" id="3.40.50.300">
    <property type="entry name" value="P-loop containing nucleotide triphosphate hydrolases"/>
    <property type="match status" value="2"/>
</dbReference>
<evidence type="ECO:0000256" key="4">
    <source>
        <dbReference type="SAM" id="MobiDB-lite"/>
    </source>
</evidence>
<dbReference type="GO" id="GO:0006508">
    <property type="term" value="P:proteolysis"/>
    <property type="evidence" value="ECO:0007669"/>
    <property type="project" value="UniProtKB-KW"/>
</dbReference>
<dbReference type="Proteomes" id="UP000485484">
    <property type="component" value="Unassembled WGS sequence"/>
</dbReference>
<dbReference type="InterPro" id="IPR014721">
    <property type="entry name" value="Ribsml_uS5_D2-typ_fold_subgr"/>
</dbReference>
<evidence type="ECO:0000256" key="1">
    <source>
        <dbReference type="ARBA" id="ARBA00022670"/>
    </source>
</evidence>
<keyword evidence="2 6" id="KW-0378">Hydrolase</keyword>
<dbReference type="PROSITE" id="PS51786">
    <property type="entry name" value="LON_PROTEOLYTIC"/>
    <property type="match status" value="1"/>
</dbReference>
<comment type="catalytic activity">
    <reaction evidence="2">
        <text>Hydrolysis of proteins in presence of ATP.</text>
        <dbReference type="EC" id="3.4.21.53"/>
    </reaction>
</comment>
<keyword evidence="3" id="KW-0175">Coiled coil</keyword>
<dbReference type="Pfam" id="PF20436">
    <property type="entry name" value="LonB_AAA-LID"/>
    <property type="match status" value="1"/>
</dbReference>
<dbReference type="EMBL" id="MWAK01000037">
    <property type="protein sequence ID" value="OPZ93225.1"/>
    <property type="molecule type" value="Genomic_DNA"/>
</dbReference>
<feature type="region of interest" description="Disordered" evidence="4">
    <location>
        <begin position="794"/>
        <end position="815"/>
    </location>
</feature>
<dbReference type="InterPro" id="IPR046843">
    <property type="entry name" value="LonB_AAA-LID"/>
</dbReference>
<feature type="domain" description="Lon proteolytic" evidence="5">
    <location>
        <begin position="566"/>
        <end position="761"/>
    </location>
</feature>
<dbReference type="GO" id="GO:0030163">
    <property type="term" value="P:protein catabolic process"/>
    <property type="evidence" value="ECO:0007669"/>
    <property type="project" value="InterPro"/>
</dbReference>
<name>A0A1V5MJB7_UNCT6</name>
<sequence length="815" mass="92135">MNHLENLKLKPEQLRLVCQPEECPCTSTREITPLEGVIGQDRAMRAIDLGLNIQKFGFNIYVSGLPGTGRSTSVDRAVVELAARLPVPDDWCYVYNFAEPDRPNALRLPPGKGREFRRDLKNLLEELKLEVPRSFESKEYEEQRNEIMHYLQEARQKALNALQEKVAGEGFTLKQTPTGLVLLPSQDGKPLSDAEYEKLGPTEKDFFRQKQEKLRHDVSAMIRQVRDLEKEAKELVHKLDLDTGNYLLNHHFQELLQKYAELPEVAAHLDQVRQQLLDHIHDFMEKEEAEVVPGLKLPTQPPSFLPYQVNLLVDNSQAQGAPVVWESNPTYFNLVGRQEYRPHLGSFLTDFTLIKAGALHRANGGFLILQANDLFYNYFSWAALKRCLKNRAIRIEDLAEQFHLISTTVSRPEPIPLETKLVLIGNPYIYQMLFAWDEDFSRLFKVKADFDHRIERNPGGIKQYAAFVSRHCREKNLLPFDCSALGKIVEYGSRLVADQKRLSSQFASIVAILEEADYWARQTSAARVGGAEVRRAIEERVYRNNRIEERLREMVADGQILIDDRGAVVGQINGLAVLTLGDYAFGRPSRITVRTFVGKEGILDIERETKMSGPIHTKGVLILSGFLGERYAHTEPLTLSASVCFEQSYEEIDGDSASSTELYALLSSLAELPIRQDIAVTGSVNQKGEVQAIGGVNEKIEGFFEVCKLRGLTGEQGVIIPRANIQNLMLKEEVVEAAAAGRFHVWAVSQIDEGIEILTGVATGQRQPDGSYPPDTVNGRVARKFQKLNSYYTLSQRPRRSGRKPADRKRARIKK</sequence>
<dbReference type="Gene3D" id="3.30.230.10">
    <property type="match status" value="1"/>
</dbReference>
<dbReference type="InterPro" id="IPR008269">
    <property type="entry name" value="Lon_proteolytic"/>
</dbReference>
<dbReference type="SUPFAM" id="SSF54211">
    <property type="entry name" value="Ribosomal protein S5 domain 2-like"/>
    <property type="match status" value="1"/>
</dbReference>
<dbReference type="GO" id="GO:0004252">
    <property type="term" value="F:serine-type endopeptidase activity"/>
    <property type="evidence" value="ECO:0007669"/>
    <property type="project" value="UniProtKB-UniRule"/>
</dbReference>
<feature type="active site" evidence="2">
    <location>
        <position position="699"/>
    </location>
</feature>
<dbReference type="SUPFAM" id="SSF52540">
    <property type="entry name" value="P-loop containing nucleoside triphosphate hydrolases"/>
    <property type="match status" value="1"/>
</dbReference>
<dbReference type="Pfam" id="PF20437">
    <property type="entry name" value="LonC_helical"/>
    <property type="match status" value="1"/>
</dbReference>
<organism evidence="6">
    <name type="scientific">candidate division TA06 bacterium ADurb.Bin417</name>
    <dbReference type="NCBI Taxonomy" id="1852828"/>
    <lineage>
        <taxon>Bacteria</taxon>
        <taxon>Bacteria division TA06</taxon>
    </lineage>
</organism>
<keyword evidence="1 2" id="KW-0645">Protease</keyword>
<feature type="coiled-coil region" evidence="3">
    <location>
        <begin position="211"/>
        <end position="238"/>
    </location>
</feature>
<dbReference type="Pfam" id="PF13654">
    <property type="entry name" value="AAA_32"/>
    <property type="match status" value="1"/>
</dbReference>
<evidence type="ECO:0000259" key="5">
    <source>
        <dbReference type="PROSITE" id="PS51786"/>
    </source>
</evidence>
<evidence type="ECO:0000256" key="2">
    <source>
        <dbReference type="PROSITE-ProRule" id="PRU01122"/>
    </source>
</evidence>
<evidence type="ECO:0000313" key="6">
    <source>
        <dbReference type="EMBL" id="OPZ93225.1"/>
    </source>
</evidence>
<proteinExistence type="inferred from homology"/>
<dbReference type="PRINTS" id="PR00830">
    <property type="entry name" value="ENDOLAPTASE"/>
</dbReference>
<dbReference type="InterPro" id="IPR027417">
    <property type="entry name" value="P-loop_NTPase"/>
</dbReference>
<protein>
    <recommendedName>
        <fullName evidence="2">endopeptidase La</fullName>
        <ecNumber evidence="2">3.4.21.53</ecNumber>
    </recommendedName>
</protein>
<dbReference type="Gene3D" id="1.10.8.60">
    <property type="match status" value="1"/>
</dbReference>
<evidence type="ECO:0000256" key="3">
    <source>
        <dbReference type="SAM" id="Coils"/>
    </source>
</evidence>
<reference evidence="6" key="1">
    <citation type="submission" date="2017-02" db="EMBL/GenBank/DDBJ databases">
        <title>Delving into the versatile metabolic prowess of the omnipresent phylum Bacteroidetes.</title>
        <authorList>
            <person name="Nobu M.K."/>
            <person name="Mei R."/>
            <person name="Narihiro T."/>
            <person name="Kuroda K."/>
            <person name="Liu W.-T."/>
        </authorList>
    </citation>
    <scope>NUCLEOTIDE SEQUENCE</scope>
    <source>
        <strain evidence="6">ADurb.Bin417</strain>
    </source>
</reference>
<dbReference type="EC" id="3.4.21.53" evidence="2"/>
<dbReference type="InterPro" id="IPR027065">
    <property type="entry name" value="Lon_Prtase"/>
</dbReference>
<dbReference type="GO" id="GO:0005524">
    <property type="term" value="F:ATP binding"/>
    <property type="evidence" value="ECO:0007669"/>
    <property type="project" value="InterPro"/>
</dbReference>
<feature type="active site" evidence="2">
    <location>
        <position position="656"/>
    </location>
</feature>
<feature type="compositionally biased region" description="Basic residues" evidence="4">
    <location>
        <begin position="797"/>
        <end position="815"/>
    </location>
</feature>
<dbReference type="PANTHER" id="PTHR10046">
    <property type="entry name" value="ATP DEPENDENT LON PROTEASE FAMILY MEMBER"/>
    <property type="match status" value="1"/>
</dbReference>